<dbReference type="GeneID" id="27898349"/>
<evidence type="ECO:0000313" key="7">
    <source>
        <dbReference type="Proteomes" id="UP000016931"/>
    </source>
</evidence>
<dbReference type="InterPro" id="IPR034163">
    <property type="entry name" value="Aspergillopepsin-like_cat_dom"/>
</dbReference>
<evidence type="ECO:0000256" key="1">
    <source>
        <dbReference type="ARBA" id="ARBA00007447"/>
    </source>
</evidence>
<evidence type="ECO:0000259" key="5">
    <source>
        <dbReference type="PROSITE" id="PS51767"/>
    </source>
</evidence>
<dbReference type="MEROPS" id="A01.080"/>
<evidence type="ECO:0000256" key="4">
    <source>
        <dbReference type="ARBA" id="ARBA00022801"/>
    </source>
</evidence>
<keyword evidence="2 6" id="KW-0645">Protease</keyword>
<dbReference type="GO" id="GO:0006508">
    <property type="term" value="P:proteolysis"/>
    <property type="evidence" value="ECO:0007669"/>
    <property type="project" value="UniProtKB-KW"/>
</dbReference>
<dbReference type="OMA" id="VGQKRIG"/>
<protein>
    <submittedName>
        <fullName evidence="6">Acid protease</fullName>
    </submittedName>
</protein>
<evidence type="ECO:0000313" key="6">
    <source>
        <dbReference type="EMBL" id="EMF14733.1"/>
    </source>
</evidence>
<organism evidence="6 7">
    <name type="scientific">Sphaerulina musiva (strain SO2202)</name>
    <name type="common">Poplar stem canker fungus</name>
    <name type="synonym">Septoria musiva</name>
    <dbReference type="NCBI Taxonomy" id="692275"/>
    <lineage>
        <taxon>Eukaryota</taxon>
        <taxon>Fungi</taxon>
        <taxon>Dikarya</taxon>
        <taxon>Ascomycota</taxon>
        <taxon>Pezizomycotina</taxon>
        <taxon>Dothideomycetes</taxon>
        <taxon>Dothideomycetidae</taxon>
        <taxon>Mycosphaerellales</taxon>
        <taxon>Mycosphaerellaceae</taxon>
        <taxon>Sphaerulina</taxon>
    </lineage>
</organism>
<dbReference type="SUPFAM" id="SSF50630">
    <property type="entry name" value="Acid proteases"/>
    <property type="match status" value="1"/>
</dbReference>
<sequence>MTIEDIKTVYQQKHNLPSTYQNFAHGNPYNHGTVPTATTKGAVLGTSIKMAVPTDPVKTADAAQATPLQGLHKVSVVRNPKFKAKGTGDFAGVCRKFEITPTLPTPFTIIHTIVDGTGQALANVGQAITNAFSPDSSQASHPRVVTRMVNKPDSSGKVGHLDATNVQNDSEYLAPVGIGTPQQKLHLNFDTGSSDLWVWSTLLPPDQIQYGDGSTAGGSVGTDSVTVGGLCVEGQSVELAKNLAQSFEQSAGDGLLGLAFGSINTVKPQPVHTPVENMIAQADIPSNSELFTCYLTSSKDSEPDYYTFGYIDQDLVKGRPIYYAAVDSSRGFWSVASTSVVIDGNKIPLAGNTAIMDTGTTLSLIDDATCKNVYAAIPGSRYDNDQGGFIFPSNTKPPVISFAIGDQHFTVRKSDLAFADIGGGMMYGGIQSRGNMTFSIFGGTHLKGMYAIFDQGKKQFGFVQKPDL</sequence>
<dbReference type="InterPro" id="IPR033121">
    <property type="entry name" value="PEPTIDASE_A1"/>
</dbReference>
<dbReference type="PRINTS" id="PR00792">
    <property type="entry name" value="PEPSIN"/>
</dbReference>
<dbReference type="PROSITE" id="PS51767">
    <property type="entry name" value="PEPTIDASE_A1"/>
    <property type="match status" value="1"/>
</dbReference>
<dbReference type="EMBL" id="KB456262">
    <property type="protein sequence ID" value="EMF14733.1"/>
    <property type="molecule type" value="Genomic_DNA"/>
</dbReference>
<dbReference type="HOGENOM" id="CLU_013253_0_2_1"/>
<evidence type="ECO:0000256" key="3">
    <source>
        <dbReference type="ARBA" id="ARBA00022750"/>
    </source>
</evidence>
<dbReference type="InterPro" id="IPR001461">
    <property type="entry name" value="Aspartic_peptidase_A1"/>
</dbReference>
<dbReference type="eggNOG" id="KOG1339">
    <property type="taxonomic scope" value="Eukaryota"/>
</dbReference>
<keyword evidence="4" id="KW-0378">Hydrolase</keyword>
<dbReference type="RefSeq" id="XP_016762854.1">
    <property type="nucleotide sequence ID" value="XM_016901212.1"/>
</dbReference>
<gene>
    <name evidence="6" type="ORF">SEPMUDRAFT_115996</name>
</gene>
<feature type="domain" description="Peptidase A1" evidence="5">
    <location>
        <begin position="172"/>
        <end position="463"/>
    </location>
</feature>
<dbReference type="InterPro" id="IPR021109">
    <property type="entry name" value="Peptidase_aspartic_dom_sf"/>
</dbReference>
<name>M3CLR5_SPHMS</name>
<reference evidence="6 7" key="1">
    <citation type="journal article" date="2012" name="PLoS Pathog.">
        <title>Diverse lifestyles and strategies of plant pathogenesis encoded in the genomes of eighteen Dothideomycetes fungi.</title>
        <authorList>
            <person name="Ohm R.A."/>
            <person name="Feau N."/>
            <person name="Henrissat B."/>
            <person name="Schoch C.L."/>
            <person name="Horwitz B.A."/>
            <person name="Barry K.W."/>
            <person name="Condon B.J."/>
            <person name="Copeland A.C."/>
            <person name="Dhillon B."/>
            <person name="Glaser F."/>
            <person name="Hesse C.N."/>
            <person name="Kosti I."/>
            <person name="LaButti K."/>
            <person name="Lindquist E.A."/>
            <person name="Lucas S."/>
            <person name="Salamov A.A."/>
            <person name="Bradshaw R.E."/>
            <person name="Ciuffetti L."/>
            <person name="Hamelin R.C."/>
            <person name="Kema G.H.J."/>
            <person name="Lawrence C."/>
            <person name="Scott J.A."/>
            <person name="Spatafora J.W."/>
            <person name="Turgeon B.G."/>
            <person name="de Wit P.J.G.M."/>
            <person name="Zhong S."/>
            <person name="Goodwin S.B."/>
            <person name="Grigoriev I.V."/>
        </authorList>
    </citation>
    <scope>NUCLEOTIDE SEQUENCE [LARGE SCALE GENOMIC DNA]</scope>
    <source>
        <strain evidence="6 7">SO2202</strain>
    </source>
</reference>
<dbReference type="AlphaFoldDB" id="M3CLR5"/>
<dbReference type="STRING" id="692275.M3CLR5"/>
<dbReference type="PANTHER" id="PTHR47966">
    <property type="entry name" value="BETA-SITE APP-CLEAVING ENZYME, ISOFORM A-RELATED"/>
    <property type="match status" value="1"/>
</dbReference>
<evidence type="ECO:0000256" key="2">
    <source>
        <dbReference type="ARBA" id="ARBA00022670"/>
    </source>
</evidence>
<comment type="similarity">
    <text evidence="1">Belongs to the peptidase A1 family.</text>
</comment>
<dbReference type="CDD" id="cd06097">
    <property type="entry name" value="Aspergillopepsin_like"/>
    <property type="match status" value="1"/>
</dbReference>
<keyword evidence="7" id="KW-1185">Reference proteome</keyword>
<dbReference type="PANTHER" id="PTHR47966:SF1">
    <property type="entry name" value="ASPARTYL PROTEINASE"/>
    <property type="match status" value="1"/>
</dbReference>
<dbReference type="Proteomes" id="UP000016931">
    <property type="component" value="Unassembled WGS sequence"/>
</dbReference>
<accession>M3CLR5</accession>
<proteinExistence type="inferred from homology"/>
<dbReference type="Pfam" id="PF00026">
    <property type="entry name" value="Asp"/>
    <property type="match status" value="2"/>
</dbReference>
<dbReference type="Gene3D" id="2.40.70.10">
    <property type="entry name" value="Acid Proteases"/>
    <property type="match status" value="3"/>
</dbReference>
<dbReference type="GO" id="GO:0004190">
    <property type="term" value="F:aspartic-type endopeptidase activity"/>
    <property type="evidence" value="ECO:0007669"/>
    <property type="project" value="UniProtKB-KW"/>
</dbReference>
<dbReference type="OrthoDB" id="2747330at2759"/>
<keyword evidence="3" id="KW-0064">Aspartyl protease</keyword>